<reference evidence="1 2" key="1">
    <citation type="submission" date="2016-03" db="EMBL/GenBank/DDBJ databases">
        <authorList>
            <consortium name="Pathogen Informatics"/>
        </authorList>
    </citation>
    <scope>NUCLEOTIDE SEQUENCE [LARGE SCALE GENOMIC DNA]</scope>
    <source>
        <strain evidence="1 2">NCTC13364</strain>
    </source>
</reference>
<protein>
    <submittedName>
        <fullName evidence="1">Carnitine dehydratase</fullName>
        <ecNumber evidence="1">2.8.3.16</ecNumber>
    </submittedName>
</protein>
<dbReference type="PANTHER" id="PTHR48229:SF1">
    <property type="entry name" value="ALPHA METHYLACYL-COA RACEMASE-RELATED"/>
    <property type="match status" value="1"/>
</dbReference>
<evidence type="ECO:0000313" key="2">
    <source>
        <dbReference type="Proteomes" id="UP000077037"/>
    </source>
</evidence>
<proteinExistence type="predicted"/>
<sequence>MDASHPKPEHAYQAIADILGAQVPWKESPSSRLRFYGSAPAFDSPHRLTLSAGAAIGAYALAVEKWWHLATGQRQNVGIDWMQAASSLNPGHFQTQSGYSLPALSLLTELKADFYRTADDRWFFPIGSYPHLRDGVLDLLDCANNPAALAKGIGRWEGDALEAAFEERRLPGVYARTTKEWLAHPQGELLARLPVVEVIKIADGEPEPAQARNRPLDGLRVLDLGHVIAGPVVARSLAEHGAEVLRIAPPAMQDPFRQTVDTNIGKRSAFLDLDREEDRLRARELVSGADVVVQSWRPGSLARRGLGPEDAAALRPGVVYVSVSAFGDAGPWQRRGGFEQLGQVVSGIAMAEAAGGRPRVVPTYLLNDYLTGYLGAAGAMLALIRRATEGGSYHVKVSLTQTSMWVQRLGLEPGFEPREERRHFAEGLAPLLETRPSAYGPLQQLPPVAQFSRTRAHWSLPPAPNGAHLPVWLDNLGREA</sequence>
<dbReference type="EMBL" id="FKBS01000017">
    <property type="protein sequence ID" value="SAI39892.1"/>
    <property type="molecule type" value="Genomic_DNA"/>
</dbReference>
<accession>A0A157Q1X7</accession>
<dbReference type="EC" id="2.8.3.16" evidence="1"/>
<dbReference type="GO" id="GO:0033608">
    <property type="term" value="F:formyl-CoA transferase activity"/>
    <property type="evidence" value="ECO:0007669"/>
    <property type="project" value="UniProtKB-EC"/>
</dbReference>
<organism evidence="1 2">
    <name type="scientific">Bordetella ansorpii</name>
    <dbReference type="NCBI Taxonomy" id="288768"/>
    <lineage>
        <taxon>Bacteria</taxon>
        <taxon>Pseudomonadati</taxon>
        <taxon>Pseudomonadota</taxon>
        <taxon>Betaproteobacteria</taxon>
        <taxon>Burkholderiales</taxon>
        <taxon>Alcaligenaceae</taxon>
        <taxon>Bordetella</taxon>
    </lineage>
</organism>
<dbReference type="RefSeq" id="WP_066414805.1">
    <property type="nucleotide sequence ID" value="NZ_FKBS01000017.1"/>
</dbReference>
<dbReference type="SUPFAM" id="SSF89796">
    <property type="entry name" value="CoA-transferase family III (CaiB/BaiF)"/>
    <property type="match status" value="2"/>
</dbReference>
<dbReference type="InterPro" id="IPR052985">
    <property type="entry name" value="CoA-trans_III_biosynth/detox"/>
</dbReference>
<gene>
    <name evidence="1" type="primary">caiB_2</name>
    <name evidence="1" type="ORF">SAMEA1982600_03132</name>
</gene>
<name>A0A157Q1X7_9BORD</name>
<evidence type="ECO:0000313" key="1">
    <source>
        <dbReference type="EMBL" id="SAI39892.1"/>
    </source>
</evidence>
<dbReference type="Gene3D" id="3.40.50.10540">
    <property type="entry name" value="Crotonobetainyl-coa:carnitine coa-transferase, domain 1"/>
    <property type="match status" value="1"/>
</dbReference>
<dbReference type="Pfam" id="PF02515">
    <property type="entry name" value="CoA_transf_3"/>
    <property type="match status" value="1"/>
</dbReference>
<dbReference type="AlphaFoldDB" id="A0A157Q1X7"/>
<keyword evidence="1" id="KW-0808">Transferase</keyword>
<dbReference type="PANTHER" id="PTHR48229">
    <property type="entry name" value="CAIB/BAIF FAMILY ENZYME (AFU_ORTHOLOGUE AFUA_1G05360)-RELATED"/>
    <property type="match status" value="1"/>
</dbReference>
<dbReference type="InterPro" id="IPR003673">
    <property type="entry name" value="CoA-Trfase_fam_III"/>
</dbReference>
<dbReference type="InterPro" id="IPR023606">
    <property type="entry name" value="CoA-Trfase_III_dom_1_sf"/>
</dbReference>
<dbReference type="OrthoDB" id="9058532at2"/>
<dbReference type="Proteomes" id="UP000077037">
    <property type="component" value="Unassembled WGS sequence"/>
</dbReference>